<feature type="transmembrane region" description="Helical" evidence="1">
    <location>
        <begin position="6"/>
        <end position="24"/>
    </location>
</feature>
<feature type="transmembrane region" description="Helical" evidence="1">
    <location>
        <begin position="365"/>
        <end position="391"/>
    </location>
</feature>
<evidence type="ECO:0000313" key="3">
    <source>
        <dbReference type="Proteomes" id="UP000249185"/>
    </source>
</evidence>
<comment type="caution">
    <text evidence="2">The sequence shown here is derived from an EMBL/GenBank/DDBJ whole genome shotgun (WGS) entry which is preliminary data.</text>
</comment>
<feature type="transmembrane region" description="Helical" evidence="1">
    <location>
        <begin position="84"/>
        <end position="103"/>
    </location>
</feature>
<feature type="transmembrane region" description="Helical" evidence="1">
    <location>
        <begin position="204"/>
        <end position="226"/>
    </location>
</feature>
<keyword evidence="1" id="KW-0472">Membrane</keyword>
<feature type="transmembrane region" description="Helical" evidence="1">
    <location>
        <begin position="31"/>
        <end position="52"/>
    </location>
</feature>
<feature type="transmembrane region" description="Helical" evidence="1">
    <location>
        <begin position="152"/>
        <end position="170"/>
    </location>
</feature>
<dbReference type="AlphaFoldDB" id="A0A2W5Q2J3"/>
<evidence type="ECO:0008006" key="4">
    <source>
        <dbReference type="Google" id="ProtNLM"/>
    </source>
</evidence>
<organism evidence="2 3">
    <name type="scientific">Rhodovulum sulfidophilum</name>
    <name type="common">Rhodobacter sulfidophilus</name>
    <dbReference type="NCBI Taxonomy" id="35806"/>
    <lineage>
        <taxon>Bacteria</taxon>
        <taxon>Pseudomonadati</taxon>
        <taxon>Pseudomonadota</taxon>
        <taxon>Alphaproteobacteria</taxon>
        <taxon>Rhodobacterales</taxon>
        <taxon>Paracoccaceae</taxon>
        <taxon>Rhodovulum</taxon>
    </lineage>
</organism>
<accession>A0A2W5Q2J3</accession>
<feature type="transmembrane region" description="Helical" evidence="1">
    <location>
        <begin position="238"/>
        <end position="263"/>
    </location>
</feature>
<feature type="transmembrane region" description="Helical" evidence="1">
    <location>
        <begin position="58"/>
        <end position="77"/>
    </location>
</feature>
<evidence type="ECO:0000313" key="2">
    <source>
        <dbReference type="EMBL" id="PZQ51497.1"/>
    </source>
</evidence>
<keyword evidence="1" id="KW-0812">Transmembrane</keyword>
<protein>
    <recommendedName>
        <fullName evidence="4">O-antigen ligase family protein</fullName>
    </recommendedName>
</protein>
<evidence type="ECO:0000256" key="1">
    <source>
        <dbReference type="SAM" id="Phobius"/>
    </source>
</evidence>
<dbReference type="InterPro" id="IPR051533">
    <property type="entry name" value="WaaL-like"/>
</dbReference>
<gene>
    <name evidence="2" type="ORF">DI556_04895</name>
</gene>
<proteinExistence type="predicted"/>
<reference evidence="2 3" key="1">
    <citation type="submission" date="2017-08" db="EMBL/GenBank/DDBJ databases">
        <title>Infants hospitalized years apart are colonized by the same room-sourced microbial strains.</title>
        <authorList>
            <person name="Brooks B."/>
            <person name="Olm M.R."/>
            <person name="Firek B.A."/>
            <person name="Baker R."/>
            <person name="Thomas B.C."/>
            <person name="Morowitz M.J."/>
            <person name="Banfield J.F."/>
        </authorList>
    </citation>
    <scope>NUCLEOTIDE SEQUENCE [LARGE SCALE GENOMIC DNA]</scope>
    <source>
        <strain evidence="2">S2_005_002_R2_34</strain>
    </source>
</reference>
<dbReference type="PANTHER" id="PTHR37422:SF13">
    <property type="entry name" value="LIPOPOLYSACCHARIDE BIOSYNTHESIS PROTEIN PA4999-RELATED"/>
    <property type="match status" value="1"/>
</dbReference>
<dbReference type="PANTHER" id="PTHR37422">
    <property type="entry name" value="TEICHURONIC ACID BIOSYNTHESIS PROTEIN TUAE"/>
    <property type="match status" value="1"/>
</dbReference>
<dbReference type="Proteomes" id="UP000249185">
    <property type="component" value="Unassembled WGS sequence"/>
</dbReference>
<name>A0A2W5Q2J3_RHOSU</name>
<feature type="transmembrane region" description="Helical" evidence="1">
    <location>
        <begin position="123"/>
        <end position="140"/>
    </location>
</feature>
<keyword evidence="1" id="KW-1133">Transmembrane helix</keyword>
<dbReference type="EMBL" id="QFPW01000002">
    <property type="protein sequence ID" value="PZQ51497.1"/>
    <property type="molecule type" value="Genomic_DNA"/>
</dbReference>
<sequence length="466" mass="50581">MPNTIAYLALLAWPGVAVALFRLLPLERAVIWAILGPYLFLPPVAAFDFPLVPQLDKVSIPSASAFLVCVAMLGHRVPILPASPVAKVLVVLFLATPVASVLTNSDPIWFGVGGLPGLRVHDSISAAISQAIALTPFLLGRRFLGTEAAMRELLVALVIAGLVYSVPMLIEIRLSPQLNVWIFGFFQHDFGQMMRQGGFRPIVFLQHGLWVAFLTFMTLVAAVALWRWPPRPGDRFRYFLASGYLAALLVLCKSAAVLVYAVAALPLARFATPAAQLRVAALLGLVAVSYPLLRGAQLVPVDAMIARAEAFSEDRARSIQFRFHNEEMLLAHARERPLFGWGPWGRNQLYDPRSGEMISVTDGRWVIVIGTYGWSGYIAEFGLLALPLLMLARRSFGAGRRALAARAGPVALLLGFNMIDMLPNATIIPFTWLLAGALLGYAEAPRAAPEEAAAPAAPPARPRTIL</sequence>